<reference evidence="3" key="2">
    <citation type="journal article" date="2021" name="PeerJ">
        <title>Extensive microbial diversity within the chicken gut microbiome revealed by metagenomics and culture.</title>
        <authorList>
            <person name="Gilroy R."/>
            <person name="Ravi A."/>
            <person name="Getino M."/>
            <person name="Pursley I."/>
            <person name="Horton D.L."/>
            <person name="Alikhan N.F."/>
            <person name="Baker D."/>
            <person name="Gharbi K."/>
            <person name="Hall N."/>
            <person name="Watson M."/>
            <person name="Adriaenssens E.M."/>
            <person name="Foster-Nyarko E."/>
            <person name="Jarju S."/>
            <person name="Secka A."/>
            <person name="Antonio M."/>
            <person name="Oren A."/>
            <person name="Chaudhuri R.R."/>
            <person name="La Ragione R."/>
            <person name="Hildebrand F."/>
            <person name="Pallen M.J."/>
        </authorList>
    </citation>
    <scope>NUCLEOTIDE SEQUENCE</scope>
    <source>
        <strain evidence="3">1063</strain>
    </source>
</reference>
<keyword evidence="1" id="KW-0732">Signal</keyword>
<sequence>MKKFGKLTALFFVLVMCVSLAAAFAACDKTEGAAVTFVKASESEDGYATLYVADGRDLNVMVLSDPQVDYYEKYKVVGSPGNDKTYRFIEDFVSATAPDFVVINGDLAMVDMPLVSQVPYFVRYAEIFERLQIPWIFTFGNHDCDGQWDSASATADDTVGQCSKELLIERMAQYEYCLISSDGKCADGAGNSFVNVREKSGALRYTMCLFDCVYDEAEREYTPVPTAAQVSWYRDTINALSDAEYGEDRSADSVVPSVIFNHVGIPEFKTAWDEAWNDGEPTAAYHYGTWLHGDYTGSYGDMPESEQIFSVAKELGSTKAIFMCHHHDNDFSVDYQGIRLTFGQHSGYSHSYRTTQTQNGVLIDYSVKNWKGIDFSRVDNYGDNRGGTLFTVKGDGSFEITPVYARDVLDNYMTDYYIDYDAVAQSLEDNPDYTSTVTRGEKREWKI</sequence>
<name>A0A9D1L3A0_9FIRM</name>
<feature type="domain" description="Calcineurin-like phosphoesterase" evidence="2">
    <location>
        <begin position="59"/>
        <end position="149"/>
    </location>
</feature>
<comment type="caution">
    <text evidence="3">The sequence shown here is derived from an EMBL/GenBank/DDBJ whole genome shotgun (WGS) entry which is preliminary data.</text>
</comment>
<dbReference type="Pfam" id="PF00149">
    <property type="entry name" value="Metallophos"/>
    <property type="match status" value="1"/>
</dbReference>
<dbReference type="Proteomes" id="UP000824088">
    <property type="component" value="Unassembled WGS sequence"/>
</dbReference>
<dbReference type="GO" id="GO:0016788">
    <property type="term" value="F:hydrolase activity, acting on ester bonds"/>
    <property type="evidence" value="ECO:0007669"/>
    <property type="project" value="TreeGrafter"/>
</dbReference>
<organism evidence="3 4">
    <name type="scientific">Candidatus Limadaptatus stercorigallinarum</name>
    <dbReference type="NCBI Taxonomy" id="2840845"/>
    <lineage>
        <taxon>Bacteria</taxon>
        <taxon>Bacillati</taxon>
        <taxon>Bacillota</taxon>
        <taxon>Clostridia</taxon>
        <taxon>Eubacteriales</taxon>
        <taxon>Candidatus Limadaptatus</taxon>
    </lineage>
</organism>
<evidence type="ECO:0000313" key="4">
    <source>
        <dbReference type="Proteomes" id="UP000824088"/>
    </source>
</evidence>
<evidence type="ECO:0000259" key="2">
    <source>
        <dbReference type="Pfam" id="PF00149"/>
    </source>
</evidence>
<dbReference type="InterPro" id="IPR029052">
    <property type="entry name" value="Metallo-depent_PP-like"/>
</dbReference>
<dbReference type="InterPro" id="IPR004843">
    <property type="entry name" value="Calcineurin-like_PHP"/>
</dbReference>
<protein>
    <submittedName>
        <fullName evidence="3">Metallophosphoesterase</fullName>
    </submittedName>
</protein>
<dbReference type="PROSITE" id="PS51257">
    <property type="entry name" value="PROKAR_LIPOPROTEIN"/>
    <property type="match status" value="1"/>
</dbReference>
<reference evidence="3" key="1">
    <citation type="submission" date="2020-10" db="EMBL/GenBank/DDBJ databases">
        <authorList>
            <person name="Gilroy R."/>
        </authorList>
    </citation>
    <scope>NUCLEOTIDE SEQUENCE</scope>
    <source>
        <strain evidence="3">1063</strain>
    </source>
</reference>
<dbReference type="GO" id="GO:0005737">
    <property type="term" value="C:cytoplasm"/>
    <property type="evidence" value="ECO:0007669"/>
    <property type="project" value="TreeGrafter"/>
</dbReference>
<dbReference type="PANTHER" id="PTHR32440">
    <property type="entry name" value="PHOSPHATASE DCR2-RELATED-RELATED"/>
    <property type="match status" value="1"/>
</dbReference>
<dbReference type="Gene3D" id="3.60.21.10">
    <property type="match status" value="1"/>
</dbReference>
<dbReference type="AlphaFoldDB" id="A0A9D1L3A0"/>
<proteinExistence type="predicted"/>
<feature type="signal peptide" evidence="1">
    <location>
        <begin position="1"/>
        <end position="21"/>
    </location>
</feature>
<accession>A0A9D1L3A0</accession>
<dbReference type="EMBL" id="DVMN01000101">
    <property type="protein sequence ID" value="HIU21698.1"/>
    <property type="molecule type" value="Genomic_DNA"/>
</dbReference>
<feature type="chain" id="PRO_5039578268" evidence="1">
    <location>
        <begin position="22"/>
        <end position="447"/>
    </location>
</feature>
<evidence type="ECO:0000313" key="3">
    <source>
        <dbReference type="EMBL" id="HIU21698.1"/>
    </source>
</evidence>
<gene>
    <name evidence="3" type="ORF">IAD51_05670</name>
</gene>
<dbReference type="SUPFAM" id="SSF56300">
    <property type="entry name" value="Metallo-dependent phosphatases"/>
    <property type="match status" value="1"/>
</dbReference>
<evidence type="ECO:0000256" key="1">
    <source>
        <dbReference type="SAM" id="SignalP"/>
    </source>
</evidence>